<dbReference type="InterPro" id="IPR045057">
    <property type="entry name" value="Gcn5-rel_NAT"/>
</dbReference>
<evidence type="ECO:0000259" key="1">
    <source>
        <dbReference type="PROSITE" id="PS51729"/>
    </source>
</evidence>
<feature type="domain" description="N-acetyltransferase" evidence="1">
    <location>
        <begin position="6"/>
        <end position="91"/>
    </location>
</feature>
<dbReference type="Proteomes" id="UP000323426">
    <property type="component" value="Unassembled WGS sequence"/>
</dbReference>
<dbReference type="PANTHER" id="PTHR31435:SF10">
    <property type="entry name" value="BSR4717 PROTEIN"/>
    <property type="match status" value="1"/>
</dbReference>
<keyword evidence="3" id="KW-1185">Reference proteome</keyword>
<evidence type="ECO:0000313" key="2">
    <source>
        <dbReference type="EMBL" id="KAA5548799.1"/>
    </source>
</evidence>
<dbReference type="InterPro" id="IPR031165">
    <property type="entry name" value="GNAT_YJDJ"/>
</dbReference>
<name>A0A5M6DRC1_9BACT</name>
<evidence type="ECO:0000313" key="3">
    <source>
        <dbReference type="Proteomes" id="UP000323426"/>
    </source>
</evidence>
<dbReference type="PANTHER" id="PTHR31435">
    <property type="entry name" value="PROTEIN NATD1"/>
    <property type="match status" value="1"/>
</dbReference>
<dbReference type="InterPro" id="IPR016181">
    <property type="entry name" value="Acyl_CoA_acyltransferase"/>
</dbReference>
<dbReference type="EMBL" id="VWSF01000002">
    <property type="protein sequence ID" value="KAA5548799.1"/>
    <property type="molecule type" value="Genomic_DNA"/>
</dbReference>
<gene>
    <name evidence="2" type="ORF">F0145_04610</name>
</gene>
<sequence length="92" mass="10786">MELEIINNPENQRFETTIDGKTAFVHYKLRPHVITVLHTEVPKELEGRGIAAALSKFVLEYIADQKLKLVPLCPYMQNYLQKHPEYEYLVKE</sequence>
<dbReference type="GO" id="GO:0016740">
    <property type="term" value="F:transferase activity"/>
    <property type="evidence" value="ECO:0007669"/>
    <property type="project" value="UniProtKB-KW"/>
</dbReference>
<reference evidence="2 3" key="1">
    <citation type="submission" date="2019-09" db="EMBL/GenBank/DDBJ databases">
        <title>Genome sequence and assembly of Adhaeribacter sp.</title>
        <authorList>
            <person name="Chhetri G."/>
        </authorList>
    </citation>
    <scope>NUCLEOTIDE SEQUENCE [LARGE SCALE GENOMIC DNA]</scope>
    <source>
        <strain evidence="2 3">DK36</strain>
    </source>
</reference>
<organism evidence="2 3">
    <name type="scientific">Adhaeribacter rhizoryzae</name>
    <dbReference type="NCBI Taxonomy" id="2607907"/>
    <lineage>
        <taxon>Bacteria</taxon>
        <taxon>Pseudomonadati</taxon>
        <taxon>Bacteroidota</taxon>
        <taxon>Cytophagia</taxon>
        <taxon>Cytophagales</taxon>
        <taxon>Hymenobacteraceae</taxon>
        <taxon>Adhaeribacter</taxon>
    </lineage>
</organism>
<dbReference type="AlphaFoldDB" id="A0A5M6DRC1"/>
<comment type="caution">
    <text evidence="2">The sequence shown here is derived from an EMBL/GenBank/DDBJ whole genome shotgun (WGS) entry which is preliminary data.</text>
</comment>
<protein>
    <submittedName>
        <fullName evidence="2">N-acetyltransferase</fullName>
    </submittedName>
</protein>
<keyword evidence="2" id="KW-0808">Transferase</keyword>
<accession>A0A5M6DRC1</accession>
<dbReference type="SUPFAM" id="SSF55729">
    <property type="entry name" value="Acyl-CoA N-acyltransferases (Nat)"/>
    <property type="match status" value="1"/>
</dbReference>
<dbReference type="PROSITE" id="PS51729">
    <property type="entry name" value="GNAT_YJDJ"/>
    <property type="match status" value="1"/>
</dbReference>
<dbReference type="Gene3D" id="3.40.630.30">
    <property type="match status" value="1"/>
</dbReference>
<dbReference type="RefSeq" id="WP_150087126.1">
    <property type="nucleotide sequence ID" value="NZ_VWSF01000002.1"/>
</dbReference>
<proteinExistence type="predicted"/>
<dbReference type="Pfam" id="PF14542">
    <property type="entry name" value="Acetyltransf_CG"/>
    <property type="match status" value="1"/>
</dbReference>